<evidence type="ECO:0008006" key="4">
    <source>
        <dbReference type="Google" id="ProtNLM"/>
    </source>
</evidence>
<dbReference type="Proteomes" id="UP000070491">
    <property type="component" value="Unassembled WGS sequence"/>
</dbReference>
<evidence type="ECO:0000313" key="3">
    <source>
        <dbReference type="Proteomes" id="UP000070491"/>
    </source>
</evidence>
<evidence type="ECO:0000256" key="1">
    <source>
        <dbReference type="SAM" id="Phobius"/>
    </source>
</evidence>
<reference evidence="2 3" key="1">
    <citation type="journal article" date="2016" name="Sci. Rep.">
        <title>Metabolic traits of an uncultured archaeal lineage -MSBL1- from brine pools of the Red Sea.</title>
        <authorList>
            <person name="Mwirichia R."/>
            <person name="Alam I."/>
            <person name="Rashid M."/>
            <person name="Vinu M."/>
            <person name="Ba-Alawi W."/>
            <person name="Anthony Kamau A."/>
            <person name="Kamanda Ngugi D."/>
            <person name="Goker M."/>
            <person name="Klenk H.P."/>
            <person name="Bajic V."/>
            <person name="Stingl U."/>
        </authorList>
    </citation>
    <scope>NUCLEOTIDE SEQUENCE [LARGE SCALE GENOMIC DNA]</scope>
    <source>
        <strain evidence="2">SCGC-AAA382F02</strain>
    </source>
</reference>
<keyword evidence="1" id="KW-0472">Membrane</keyword>
<sequence>MNSIIAIIIGALVLFFPGFLLSFLVFPDPKRFDFWERIGTSLGLSALIDMLIITILAQPSLRALTFTGFLGSILAFCGACAVFLILRKQSRQTFMNFWTRSQPSD</sequence>
<keyword evidence="1" id="KW-1133">Transmembrane helix</keyword>
<keyword evidence="1" id="KW-0812">Transmembrane</keyword>
<evidence type="ECO:0000313" key="2">
    <source>
        <dbReference type="EMBL" id="KXB06420.1"/>
    </source>
</evidence>
<organism evidence="2 3">
    <name type="scientific">candidate division MSBL1 archaeon SCGC-AAA382F02</name>
    <dbReference type="NCBI Taxonomy" id="1698282"/>
    <lineage>
        <taxon>Archaea</taxon>
        <taxon>Methanobacteriati</taxon>
        <taxon>Methanobacteriota</taxon>
        <taxon>candidate division MSBL1</taxon>
    </lineage>
</organism>
<proteinExistence type="predicted"/>
<protein>
    <recommendedName>
        <fullName evidence="4">DUF1616 domain-containing protein</fullName>
    </recommendedName>
</protein>
<gene>
    <name evidence="2" type="ORF">AKJ53_00335</name>
</gene>
<feature type="transmembrane region" description="Helical" evidence="1">
    <location>
        <begin position="6"/>
        <end position="26"/>
    </location>
</feature>
<name>A0A133VJ24_9EURY</name>
<keyword evidence="3" id="KW-1185">Reference proteome</keyword>
<comment type="caution">
    <text evidence="2">The sequence shown here is derived from an EMBL/GenBank/DDBJ whole genome shotgun (WGS) entry which is preliminary data.</text>
</comment>
<feature type="transmembrane region" description="Helical" evidence="1">
    <location>
        <begin position="63"/>
        <end position="86"/>
    </location>
</feature>
<accession>A0A133VJ24</accession>
<dbReference type="EMBL" id="LHYG01000003">
    <property type="protein sequence ID" value="KXB06420.1"/>
    <property type="molecule type" value="Genomic_DNA"/>
</dbReference>
<dbReference type="AlphaFoldDB" id="A0A133VJ24"/>
<feature type="transmembrane region" description="Helical" evidence="1">
    <location>
        <begin position="38"/>
        <end position="57"/>
    </location>
</feature>